<proteinExistence type="predicted"/>
<organism evidence="2 3">
    <name type="scientific">Ensete ventricosum</name>
    <name type="common">Abyssinian banana</name>
    <name type="synonym">Musa ensete</name>
    <dbReference type="NCBI Taxonomy" id="4639"/>
    <lineage>
        <taxon>Eukaryota</taxon>
        <taxon>Viridiplantae</taxon>
        <taxon>Streptophyta</taxon>
        <taxon>Embryophyta</taxon>
        <taxon>Tracheophyta</taxon>
        <taxon>Spermatophyta</taxon>
        <taxon>Magnoliopsida</taxon>
        <taxon>Liliopsida</taxon>
        <taxon>Zingiberales</taxon>
        <taxon>Musaceae</taxon>
        <taxon>Ensete</taxon>
    </lineage>
</organism>
<accession>A0A427BA66</accession>
<evidence type="ECO:0000256" key="1">
    <source>
        <dbReference type="SAM" id="MobiDB-lite"/>
    </source>
</evidence>
<dbReference type="Proteomes" id="UP000287651">
    <property type="component" value="Unassembled WGS sequence"/>
</dbReference>
<protein>
    <submittedName>
        <fullName evidence="2">Uncharacterized protein</fullName>
    </submittedName>
</protein>
<sequence length="97" mass="10560">MNSQEEMAERKAGNWEGKSTLAAERSAAAAITEDCTIVGRRLEILVITVLGYEDGEGGAGSEGSEERGMSRGEEGDEEPEEGERRDRSHPPIQRPQD</sequence>
<gene>
    <name evidence="2" type="ORF">B296_00002879</name>
</gene>
<name>A0A427BA66_ENSVE</name>
<feature type="compositionally biased region" description="Basic and acidic residues" evidence="1">
    <location>
        <begin position="64"/>
        <end position="73"/>
    </location>
</feature>
<reference evidence="2 3" key="1">
    <citation type="journal article" date="2014" name="Agronomy (Basel)">
        <title>A Draft Genome Sequence for Ensete ventricosum, the Drought-Tolerant Tree Against Hunger.</title>
        <authorList>
            <person name="Harrison J."/>
            <person name="Moore K.A."/>
            <person name="Paszkiewicz K."/>
            <person name="Jones T."/>
            <person name="Grant M."/>
            <person name="Ambacheew D."/>
            <person name="Muzemil S."/>
            <person name="Studholme D.J."/>
        </authorList>
    </citation>
    <scope>NUCLEOTIDE SEQUENCE [LARGE SCALE GENOMIC DNA]</scope>
</reference>
<evidence type="ECO:0000313" key="3">
    <source>
        <dbReference type="Proteomes" id="UP000287651"/>
    </source>
</evidence>
<dbReference type="AlphaFoldDB" id="A0A427BA66"/>
<comment type="caution">
    <text evidence="2">The sequence shown here is derived from an EMBL/GenBank/DDBJ whole genome shotgun (WGS) entry which is preliminary data.</text>
</comment>
<dbReference type="EMBL" id="AMZH03000132">
    <property type="protein sequence ID" value="RRT85344.1"/>
    <property type="molecule type" value="Genomic_DNA"/>
</dbReference>
<evidence type="ECO:0000313" key="2">
    <source>
        <dbReference type="EMBL" id="RRT85344.1"/>
    </source>
</evidence>
<feature type="region of interest" description="Disordered" evidence="1">
    <location>
        <begin position="50"/>
        <end position="97"/>
    </location>
</feature>
<feature type="region of interest" description="Disordered" evidence="1">
    <location>
        <begin position="1"/>
        <end position="28"/>
    </location>
</feature>